<proteinExistence type="predicted"/>
<protein>
    <submittedName>
        <fullName evidence="1">Uncharacterized protein</fullName>
    </submittedName>
</protein>
<sequence length="85" mass="9356">MRCGRVVWWSGAFRRVWRRVEVGGVRCGRVVWWSGAFWRMRRRVEVGVGLGAVGVAALVSDRGGVEDQVGAAGWGVGERQVAATR</sequence>
<comment type="caution">
    <text evidence="1">The sequence shown here is derived from an EMBL/GenBank/DDBJ whole genome shotgun (WGS) entry which is preliminary data.</text>
</comment>
<keyword evidence="2" id="KW-1185">Reference proteome</keyword>
<gene>
    <name evidence="1" type="ORF">BJY16_008278</name>
</gene>
<organism evidence="1 2">
    <name type="scientific">Actinoplanes octamycinicus</name>
    <dbReference type="NCBI Taxonomy" id="135948"/>
    <lineage>
        <taxon>Bacteria</taxon>
        <taxon>Bacillati</taxon>
        <taxon>Actinomycetota</taxon>
        <taxon>Actinomycetes</taxon>
        <taxon>Micromonosporales</taxon>
        <taxon>Micromonosporaceae</taxon>
        <taxon>Actinoplanes</taxon>
    </lineage>
</organism>
<name>A0A7W7H6J4_9ACTN</name>
<accession>A0A7W7H6J4</accession>
<reference evidence="1 2" key="1">
    <citation type="submission" date="2020-08" db="EMBL/GenBank/DDBJ databases">
        <title>Sequencing the genomes of 1000 actinobacteria strains.</title>
        <authorList>
            <person name="Klenk H.-P."/>
        </authorList>
    </citation>
    <scope>NUCLEOTIDE SEQUENCE [LARGE SCALE GENOMIC DNA]</scope>
    <source>
        <strain evidence="1 2">DSM 45809</strain>
    </source>
</reference>
<dbReference type="AlphaFoldDB" id="A0A7W7H6J4"/>
<dbReference type="EMBL" id="JACHNB010000001">
    <property type="protein sequence ID" value="MBB4744819.1"/>
    <property type="molecule type" value="Genomic_DNA"/>
</dbReference>
<evidence type="ECO:0000313" key="2">
    <source>
        <dbReference type="Proteomes" id="UP000546162"/>
    </source>
</evidence>
<dbReference type="Proteomes" id="UP000546162">
    <property type="component" value="Unassembled WGS sequence"/>
</dbReference>
<evidence type="ECO:0000313" key="1">
    <source>
        <dbReference type="EMBL" id="MBB4744819.1"/>
    </source>
</evidence>